<sequence length="1290" mass="140377">MTAAPQAPEHGNDSEDAPRTPPKNGAKVPVTDPESDDEDDEDQEEEEPQLKYTKLTGSLSSVYRNDDDTSTFFVGGDKLIVGTHNGNIHTLSLTSLQPLRTYHAHSASITALSISPVPPPPVLGASSNAVARLQQEAAESIKSSSSPAPSSSASKTAKPLKKHTLPNTPSNQIYIASASVDGHVCVSSLADPNDVTLRNFARPVQAVALSPEYKYDRTYLSGGLAGNLILTVGGKAGVSADANTNSAAAAAQGWLGSIGLGSNTGKDTILHSGEGGIASIKFSRTGKFVAWINEHGIKIMRSHMKLDSGDLGFAWKRIAHVDRPGTGVWEEMAAVWKGRMEWVSDKNLEHDDVPQIVNGSISTIKKTPPHKRRPEKLIVGWGDTVWILHVHVGGTGVGKHAGERTAGSVDVVHKLTFDDCILSGLSLYTPSLLAVLAYRTRDDDNRPIAANNQGTPRRHRQSALSPELRLVEVASGEEVDVDTLSVSRYESLSATDYHLGSLYIPAPVIPEPLQRGALESLNAGFWDMSANATRMFSSGASVRSLSVNQENGRGSARSPSASIVNARGAALARLPSDSPPALSSSGLKLFIQTPYDCVLAVKRNPSDHLSWLMDHHKYEKAWELLDEHPEIVKPSDSASDSSPGTPTNNRGQGTLADFFADDGASQTTLSLGKVQNSAIAKEKRKIGDLWLQQLVTAKDWKGAGEVAGKVLGTSSRWEHWVLVFAQANRFDEITPFIPSTDMRPPLPSFVYEVVLGHYITTDPSRFADLLEKWDPELFDISSVTTAIETRLDSGEVTEDGDTSEDWRTLTAGLAKLKLAGGQPRQALRCYIRLQNAEAAMSLIKDYHLTDAITDDIPGLLMLRVNRDSLTSGSIPDMRDSSAEAISLLVEEAYSGIVQPSSVVSQLAAKGDKYSPFTYLYFALLWRGPVVDEDRVISKVERLNLERLTTEGRIIVEEFADLALSLFAQYDRDLLSLYLRTSTAYALDKATSICEERSLIPELVYLLSKTGQTKKALFLIIEKLADVSQAISFAKEHPDLWDDLLDYSMDKPRFIRALLHEIGTSVDAVKLVKRIPEGLEIEGLKEGVQKMVREYDIQFSISEGVARVLRGEVAAGMEVLREGRRRGVKFDVRHRLDEVEVKVDPALNTVDEELKKKGGMAVPDLAEGEALPEPGYCVSCSDRFEEDGTLLHPFLHNSTLKRKTDFLIGFACGHVFHLDCLLDRIKASRQAHSLIDDMRAQTRRDSDGSSDDNAEVGFGALTRSVGPKISHAQVIRSAIGGGCPVCSGKEE</sequence>
<feature type="region of interest" description="Disordered" evidence="3">
    <location>
        <begin position="135"/>
        <end position="165"/>
    </location>
</feature>
<evidence type="ECO:0000313" key="6">
    <source>
        <dbReference type="Proteomes" id="UP000799439"/>
    </source>
</evidence>
<dbReference type="GO" id="GO:0016236">
    <property type="term" value="P:macroautophagy"/>
    <property type="evidence" value="ECO:0007669"/>
    <property type="project" value="TreeGrafter"/>
</dbReference>
<dbReference type="InterPro" id="IPR015943">
    <property type="entry name" value="WD40/YVTN_repeat-like_dom_sf"/>
</dbReference>
<organism evidence="5 6">
    <name type="scientific">Myriangium duriaei CBS 260.36</name>
    <dbReference type="NCBI Taxonomy" id="1168546"/>
    <lineage>
        <taxon>Eukaryota</taxon>
        <taxon>Fungi</taxon>
        <taxon>Dikarya</taxon>
        <taxon>Ascomycota</taxon>
        <taxon>Pezizomycotina</taxon>
        <taxon>Dothideomycetes</taxon>
        <taxon>Dothideomycetidae</taxon>
        <taxon>Myriangiales</taxon>
        <taxon>Myriangiaceae</taxon>
        <taxon>Myriangium</taxon>
    </lineage>
</organism>
<dbReference type="SUPFAM" id="SSF50978">
    <property type="entry name" value="WD40 repeat-like"/>
    <property type="match status" value="1"/>
</dbReference>
<feature type="region of interest" description="Disordered" evidence="3">
    <location>
        <begin position="632"/>
        <end position="657"/>
    </location>
</feature>
<dbReference type="InterPro" id="IPR036322">
    <property type="entry name" value="WD40_repeat_dom_sf"/>
</dbReference>
<evidence type="ECO:0000256" key="1">
    <source>
        <dbReference type="ARBA" id="ARBA00022448"/>
    </source>
</evidence>
<feature type="domain" description="Vps41 beta-propeller" evidence="4">
    <location>
        <begin position="174"/>
        <end position="304"/>
    </location>
</feature>
<dbReference type="EMBL" id="ML996092">
    <property type="protein sequence ID" value="KAF2148899.1"/>
    <property type="molecule type" value="Genomic_DNA"/>
</dbReference>
<dbReference type="OrthoDB" id="244107at2759"/>
<dbReference type="GO" id="GO:0030897">
    <property type="term" value="C:HOPS complex"/>
    <property type="evidence" value="ECO:0007669"/>
    <property type="project" value="TreeGrafter"/>
</dbReference>
<dbReference type="GO" id="GO:0034058">
    <property type="term" value="P:endosomal vesicle fusion"/>
    <property type="evidence" value="ECO:0007669"/>
    <property type="project" value="TreeGrafter"/>
</dbReference>
<feature type="domain" description="Vps41 beta-propeller" evidence="4">
    <location>
        <begin position="374"/>
        <end position="501"/>
    </location>
</feature>
<dbReference type="Gene3D" id="2.130.10.10">
    <property type="entry name" value="YVTN repeat-like/Quinoprotein amine dehydrogenase"/>
    <property type="match status" value="1"/>
</dbReference>
<proteinExistence type="predicted"/>
<dbReference type="Proteomes" id="UP000799439">
    <property type="component" value="Unassembled WGS sequence"/>
</dbReference>
<feature type="region of interest" description="Disordered" evidence="3">
    <location>
        <begin position="445"/>
        <end position="464"/>
    </location>
</feature>
<dbReference type="InterPro" id="IPR000547">
    <property type="entry name" value="Clathrin_H-chain/VPS_repeat"/>
</dbReference>
<dbReference type="InterPro" id="IPR011990">
    <property type="entry name" value="TPR-like_helical_dom_sf"/>
</dbReference>
<dbReference type="SMART" id="SM00299">
    <property type="entry name" value="CLH"/>
    <property type="match status" value="1"/>
</dbReference>
<evidence type="ECO:0000259" key="4">
    <source>
        <dbReference type="Pfam" id="PF23411"/>
    </source>
</evidence>
<dbReference type="PANTHER" id="PTHR12616">
    <property type="entry name" value="VACUOLAR PROTEIN SORTING VPS41"/>
    <property type="match status" value="1"/>
</dbReference>
<gene>
    <name evidence="5" type="ORF">K461DRAFT_231837</name>
</gene>
<accession>A0A9P4IUD0</accession>
<dbReference type="GO" id="GO:0006623">
    <property type="term" value="P:protein targeting to vacuole"/>
    <property type="evidence" value="ECO:0007669"/>
    <property type="project" value="InterPro"/>
</dbReference>
<dbReference type="Pfam" id="PF23411">
    <property type="entry name" value="Beta-prop_Vps41"/>
    <property type="match status" value="2"/>
</dbReference>
<dbReference type="GO" id="GO:0009267">
    <property type="term" value="P:cellular response to starvation"/>
    <property type="evidence" value="ECO:0007669"/>
    <property type="project" value="TreeGrafter"/>
</dbReference>
<comment type="caution">
    <text evidence="5">The sequence shown here is derived from an EMBL/GenBank/DDBJ whole genome shotgun (WGS) entry which is preliminary data.</text>
</comment>
<evidence type="ECO:0000256" key="3">
    <source>
        <dbReference type="SAM" id="MobiDB-lite"/>
    </source>
</evidence>
<dbReference type="GO" id="GO:0005770">
    <property type="term" value="C:late endosome"/>
    <property type="evidence" value="ECO:0007669"/>
    <property type="project" value="TreeGrafter"/>
</dbReference>
<evidence type="ECO:0000256" key="2">
    <source>
        <dbReference type="ARBA" id="ARBA00022927"/>
    </source>
</evidence>
<dbReference type="Pfam" id="PF23556">
    <property type="entry name" value="TPR_Vps41"/>
    <property type="match status" value="1"/>
</dbReference>
<feature type="region of interest" description="Disordered" evidence="3">
    <location>
        <begin position="1"/>
        <end position="49"/>
    </location>
</feature>
<name>A0A9P4IUD0_9PEZI</name>
<feature type="compositionally biased region" description="Polar residues" evidence="3">
    <location>
        <begin position="636"/>
        <end position="652"/>
    </location>
</feature>
<reference evidence="5" key="1">
    <citation type="journal article" date="2020" name="Stud. Mycol.">
        <title>101 Dothideomycetes genomes: a test case for predicting lifestyles and emergence of pathogens.</title>
        <authorList>
            <person name="Haridas S."/>
            <person name="Albert R."/>
            <person name="Binder M."/>
            <person name="Bloem J."/>
            <person name="Labutti K."/>
            <person name="Salamov A."/>
            <person name="Andreopoulos B."/>
            <person name="Baker S."/>
            <person name="Barry K."/>
            <person name="Bills G."/>
            <person name="Bluhm B."/>
            <person name="Cannon C."/>
            <person name="Castanera R."/>
            <person name="Culley D."/>
            <person name="Daum C."/>
            <person name="Ezra D."/>
            <person name="Gonzalez J."/>
            <person name="Henrissat B."/>
            <person name="Kuo A."/>
            <person name="Liang C."/>
            <person name="Lipzen A."/>
            <person name="Lutzoni F."/>
            <person name="Magnuson J."/>
            <person name="Mondo S."/>
            <person name="Nolan M."/>
            <person name="Ohm R."/>
            <person name="Pangilinan J."/>
            <person name="Park H.-J."/>
            <person name="Ramirez L."/>
            <person name="Alfaro M."/>
            <person name="Sun H."/>
            <person name="Tritt A."/>
            <person name="Yoshinaga Y."/>
            <person name="Zwiers L.-H."/>
            <person name="Turgeon B."/>
            <person name="Goodwin S."/>
            <person name="Spatafora J."/>
            <person name="Crous P."/>
            <person name="Grigoriev I."/>
        </authorList>
    </citation>
    <scope>NUCLEOTIDE SEQUENCE</scope>
    <source>
        <strain evidence="5">CBS 260.36</strain>
    </source>
</reference>
<keyword evidence="6" id="KW-1185">Reference proteome</keyword>
<evidence type="ECO:0000313" key="5">
    <source>
        <dbReference type="EMBL" id="KAF2148899.1"/>
    </source>
</evidence>
<keyword evidence="2" id="KW-0653">Protein transport</keyword>
<feature type="compositionally biased region" description="Low complexity" evidence="3">
    <location>
        <begin position="137"/>
        <end position="157"/>
    </location>
</feature>
<dbReference type="Gene3D" id="1.25.40.10">
    <property type="entry name" value="Tetratricopeptide repeat domain"/>
    <property type="match status" value="1"/>
</dbReference>
<feature type="compositionally biased region" description="Acidic residues" evidence="3">
    <location>
        <begin position="33"/>
        <end position="47"/>
    </location>
</feature>
<dbReference type="InterPro" id="IPR045111">
    <property type="entry name" value="Vps41/Vps8"/>
</dbReference>
<protein>
    <recommendedName>
        <fullName evidence="4">Vps41 beta-propeller domain-containing protein</fullName>
    </recommendedName>
</protein>
<dbReference type="InterPro" id="IPR057780">
    <property type="entry name" value="Beta-prop_Vps41"/>
</dbReference>
<keyword evidence="1" id="KW-0813">Transport</keyword>
<dbReference type="PANTHER" id="PTHR12616:SF1">
    <property type="entry name" value="VACUOLAR PROTEIN SORTING-ASSOCIATED PROTEIN 41 HOMOLOG"/>
    <property type="match status" value="1"/>
</dbReference>